<sequence>MIILSATQQFLVWKSYTISPRKFREVSVGARGDNALAATGKFINDLKNLYPSKINSQGMWVPISAGGAQLSLSIIYASLTEYVVLFHAPAQTWGRSGLHWSNSSCTVLSGSVNRFADTGLLPTKESFVSGGNFRHGQFESALYGFGQDTVVTCYGRGVTPVSGFWLSSGYAANADILNFAKLNYLYFKSTYEHFAYELAKLFDHYKSRVMKSRMNIHAIAFNGDIRGDKRNAAILADLGTHERFVNHLEKDRTNRQDCMKKSGAAIKIQKAWRSYYCRRKVSQDIRLLFDKEFSSVDLRVSIARLGLFFDYQTDGDRLVELCKACVKSNIEIRSDLRRLIFRAINRFLFYKEDTDKTQLLNQCGSLMRFIETFAKTANDGVVLAAKGFFDGVCNVLIEHWGFSSDSPPPYKAQVFMDLLLLPIRLMSSARMEERSSVLVALFSTLCRHSYHQFTICQGFNFISKSLKKRILCYDEVWRALYTVTENVANHEENSRCINKTNCEFVILFIMQIINRCGDDQSLRQEKALETLCNAFFNYTVQSASAKRQDIASNTVYTLRPSKTSNGSNVYKELVEKEMFSAALSENLSNFIRQAAMNSHNPKLILRAISWITMLTMNIDQGYAASYAAPATEAAVFPERLSSWIVPFIPAYTQLIDSYTLLSFFGPSRLMIQEYLNGSPLHDAPPKARQEFFAVVTGYCSVIGKLFEIRDELPVNSNDSTMWLTRVRDLLASTTKVAFPIRCSSVAVNFENDAVVRELFRASLSAARACYAQDCKLRFLPVGFWQNHGQAFFINRTLWNRGQHQRHGRHQQVTNFRFIDILVGRTHTPDPDDEEDNDTEDIPTEDVCVVTLLRHAPFLISFSHRVEMFHDLIREDRQQFGSSYGFDLHNVDLEVRRESLYEDAMEGFSRIQNISKPLRVRMINYHGLGEAGIDGGGVFREFLSELLKTAFDPNRGLFLITSNQLLYPNPAVEQLFPNWHEQYFFIGRVLGKMIYEEQLTEFKFASSVIHQLFSREISTSASFMLMRDFDVQMFKTLTYLRDCPDCEVESLDLDFSVMEDKMGVRTTIDLLPNGRDRKVKAHDRHQYIDLYLKYYLVDRFAPMVQALKAGMANVFDLDWMSLFSSYEQETLLSGIDVDFDVDELRSHCSVTNLKDEHDEWYMERFWSMLKSFTTEDKKNFLKFVTGSPRAPLMGFKYLTPNLGIQLIHDEAPLPTAATCMNLLKLPKYNSAEQMREKVLYAMHSGAGFELS</sequence>
<evidence type="ECO:0000256" key="2">
    <source>
        <dbReference type="ARBA" id="ARBA00012485"/>
    </source>
</evidence>
<dbReference type="Gene3D" id="3.30.2410.10">
    <property type="entry name" value="Hect, E3 ligase catalytic domain"/>
    <property type="match status" value="1"/>
</dbReference>
<evidence type="ECO:0000259" key="6">
    <source>
        <dbReference type="PROSITE" id="PS50237"/>
    </source>
</evidence>
<dbReference type="Pfam" id="PF04622">
    <property type="entry name" value="ERG2_Sigma1R"/>
    <property type="match status" value="1"/>
</dbReference>
<dbReference type="SMART" id="SM00119">
    <property type="entry name" value="HECTc"/>
    <property type="match status" value="1"/>
</dbReference>
<evidence type="ECO:0000256" key="3">
    <source>
        <dbReference type="ARBA" id="ARBA00022679"/>
    </source>
</evidence>
<dbReference type="Pfam" id="PF00632">
    <property type="entry name" value="HECT"/>
    <property type="match status" value="1"/>
</dbReference>
<dbReference type="PANTHER" id="PTHR45700:SF2">
    <property type="entry name" value="UBIQUITIN-PROTEIN LIGASE E3C"/>
    <property type="match status" value="1"/>
</dbReference>
<dbReference type="PANTHER" id="PTHR45700">
    <property type="entry name" value="UBIQUITIN-PROTEIN LIGASE E3C"/>
    <property type="match status" value="1"/>
</dbReference>
<evidence type="ECO:0000256" key="4">
    <source>
        <dbReference type="ARBA" id="ARBA00022786"/>
    </source>
</evidence>
<organism evidence="7 8">
    <name type="scientific">Steinernema glaseri</name>
    <dbReference type="NCBI Taxonomy" id="37863"/>
    <lineage>
        <taxon>Eukaryota</taxon>
        <taxon>Metazoa</taxon>
        <taxon>Ecdysozoa</taxon>
        <taxon>Nematoda</taxon>
        <taxon>Chromadorea</taxon>
        <taxon>Rhabditida</taxon>
        <taxon>Tylenchina</taxon>
        <taxon>Panagrolaimomorpha</taxon>
        <taxon>Strongyloidoidea</taxon>
        <taxon>Steinernematidae</taxon>
        <taxon>Steinernema</taxon>
    </lineage>
</organism>
<feature type="domain" description="HECT" evidence="6">
    <location>
        <begin position="909"/>
        <end position="1250"/>
    </location>
</feature>
<dbReference type="GO" id="GO:0061630">
    <property type="term" value="F:ubiquitin protein ligase activity"/>
    <property type="evidence" value="ECO:0007669"/>
    <property type="project" value="UniProtKB-EC"/>
</dbReference>
<dbReference type="EC" id="2.3.2.26" evidence="2"/>
<keyword evidence="4 5" id="KW-0833">Ubl conjugation pathway</keyword>
<dbReference type="AlphaFoldDB" id="A0A1I8A7J9"/>
<dbReference type="GO" id="GO:0006511">
    <property type="term" value="P:ubiquitin-dependent protein catabolic process"/>
    <property type="evidence" value="ECO:0007669"/>
    <property type="project" value="TreeGrafter"/>
</dbReference>
<reference evidence="8" key="1">
    <citation type="submission" date="2016-11" db="UniProtKB">
        <authorList>
            <consortium name="WormBaseParasite"/>
        </authorList>
    </citation>
    <scope>IDENTIFICATION</scope>
</reference>
<evidence type="ECO:0000256" key="1">
    <source>
        <dbReference type="ARBA" id="ARBA00000885"/>
    </source>
</evidence>
<dbReference type="InterPro" id="IPR044611">
    <property type="entry name" value="E3A/B/C-like"/>
</dbReference>
<keyword evidence="3" id="KW-0808">Transferase</keyword>
<dbReference type="WBParaSite" id="L893_g33657.t3">
    <property type="protein sequence ID" value="L893_g33657.t3"/>
    <property type="gene ID" value="L893_g33657"/>
</dbReference>
<dbReference type="GO" id="GO:0000209">
    <property type="term" value="P:protein polyubiquitination"/>
    <property type="evidence" value="ECO:0007669"/>
    <property type="project" value="InterPro"/>
</dbReference>
<dbReference type="Gene3D" id="3.30.2160.10">
    <property type="entry name" value="Hect, E3 ligase catalytic domain"/>
    <property type="match status" value="1"/>
</dbReference>
<dbReference type="SUPFAM" id="SSF56204">
    <property type="entry name" value="Hect, E3 ligase catalytic domain"/>
    <property type="match status" value="1"/>
</dbReference>
<name>A0A1I8A7J9_9BILA</name>
<proteinExistence type="predicted"/>
<feature type="active site" description="Glycyl thioester intermediate" evidence="5">
    <location>
        <position position="1218"/>
    </location>
</feature>
<dbReference type="InterPro" id="IPR000569">
    <property type="entry name" value="HECT_dom"/>
</dbReference>
<keyword evidence="7" id="KW-1185">Reference proteome</keyword>
<protein>
    <recommendedName>
        <fullName evidence="2">HECT-type E3 ubiquitin transferase</fullName>
        <ecNumber evidence="2">2.3.2.26</ecNumber>
    </recommendedName>
</protein>
<evidence type="ECO:0000313" key="7">
    <source>
        <dbReference type="Proteomes" id="UP000095287"/>
    </source>
</evidence>
<evidence type="ECO:0000256" key="5">
    <source>
        <dbReference type="PROSITE-ProRule" id="PRU00104"/>
    </source>
</evidence>
<dbReference type="Proteomes" id="UP000095287">
    <property type="component" value="Unplaced"/>
</dbReference>
<dbReference type="CDD" id="cd00078">
    <property type="entry name" value="HECTc"/>
    <property type="match status" value="1"/>
</dbReference>
<dbReference type="InterPro" id="IPR035983">
    <property type="entry name" value="Hect_E3_ubiquitin_ligase"/>
</dbReference>
<accession>A0A1I8A7J9</accession>
<dbReference type="Gene3D" id="3.90.1750.10">
    <property type="entry name" value="Hect, E3 ligase catalytic domains"/>
    <property type="match status" value="1"/>
</dbReference>
<comment type="catalytic activity">
    <reaction evidence="1">
        <text>S-ubiquitinyl-[E2 ubiquitin-conjugating enzyme]-L-cysteine + [acceptor protein]-L-lysine = [E2 ubiquitin-conjugating enzyme]-L-cysteine + N(6)-ubiquitinyl-[acceptor protein]-L-lysine.</text>
        <dbReference type="EC" id="2.3.2.26"/>
    </reaction>
</comment>
<evidence type="ECO:0000313" key="8">
    <source>
        <dbReference type="WBParaSite" id="L893_g33657.t3"/>
    </source>
</evidence>
<dbReference type="InterPro" id="IPR006716">
    <property type="entry name" value="ERG2_sigma1_rcpt-like"/>
</dbReference>
<dbReference type="PROSITE" id="PS50237">
    <property type="entry name" value="HECT"/>
    <property type="match status" value="1"/>
</dbReference>
<dbReference type="PROSITE" id="PS50096">
    <property type="entry name" value="IQ"/>
    <property type="match status" value="1"/>
</dbReference>